<name>A0A9W9ZXL8_9CNID</name>
<dbReference type="Pfam" id="PF00431">
    <property type="entry name" value="CUB"/>
    <property type="match status" value="2"/>
</dbReference>
<dbReference type="InterPro" id="IPR035914">
    <property type="entry name" value="Sperma_CUB_dom_sf"/>
</dbReference>
<proteinExistence type="predicted"/>
<evidence type="ECO:0000256" key="1">
    <source>
        <dbReference type="ARBA" id="ARBA00022737"/>
    </source>
</evidence>
<feature type="transmembrane region" description="Helical" evidence="4">
    <location>
        <begin position="248"/>
        <end position="267"/>
    </location>
</feature>
<sequence length="300" mass="33889">MGPCKSPGGGENIIPLTGETGRLFSPLYPRNFAESISCTWVITAPEGHFVRLKIKALSLGRDCWLSSLYIRDGQNSSSDVFKKFCDDQTFQTSMFSSGRYLRVEFRSLKHYDNSYASKFDAVFETVNKVPASFSCTEGNQVIDLKSTSGSLASLNYPLPYDAYVSCTWKFSMDSDYKINLWFDFFNVSCNHDHVRVLDKRYCGSEKPPSVTLTTRDRVYFRCSGYYTYPGFKASYETKTTGVLSPLKIVGISFGALLALCVVVFVCYKCWKKNNHRVPHTAVVHSLTNDVETEQEQDTVL</sequence>
<keyword evidence="4" id="KW-0812">Transmembrane</keyword>
<dbReference type="PROSITE" id="PS01180">
    <property type="entry name" value="CUB"/>
    <property type="match status" value="2"/>
</dbReference>
<feature type="domain" description="CUB" evidence="5">
    <location>
        <begin position="135"/>
        <end position="238"/>
    </location>
</feature>
<reference evidence="6" key="1">
    <citation type="submission" date="2023-01" db="EMBL/GenBank/DDBJ databases">
        <title>Genome assembly of the deep-sea coral Lophelia pertusa.</title>
        <authorList>
            <person name="Herrera S."/>
            <person name="Cordes E."/>
        </authorList>
    </citation>
    <scope>NUCLEOTIDE SEQUENCE</scope>
    <source>
        <strain evidence="6">USNM1676648</strain>
        <tissue evidence="6">Polyp</tissue>
    </source>
</reference>
<dbReference type="EMBL" id="MU825426">
    <property type="protein sequence ID" value="KAJ7389722.1"/>
    <property type="molecule type" value="Genomic_DNA"/>
</dbReference>
<dbReference type="Proteomes" id="UP001163046">
    <property type="component" value="Unassembled WGS sequence"/>
</dbReference>
<keyword evidence="2" id="KW-1015">Disulfide bond</keyword>
<gene>
    <name evidence="6" type="ORF">OS493_029622</name>
</gene>
<keyword evidence="4" id="KW-0472">Membrane</keyword>
<protein>
    <recommendedName>
        <fullName evidence="5">CUB domain-containing protein</fullName>
    </recommendedName>
</protein>
<organism evidence="6 7">
    <name type="scientific">Desmophyllum pertusum</name>
    <dbReference type="NCBI Taxonomy" id="174260"/>
    <lineage>
        <taxon>Eukaryota</taxon>
        <taxon>Metazoa</taxon>
        <taxon>Cnidaria</taxon>
        <taxon>Anthozoa</taxon>
        <taxon>Hexacorallia</taxon>
        <taxon>Scleractinia</taxon>
        <taxon>Caryophylliina</taxon>
        <taxon>Caryophylliidae</taxon>
        <taxon>Desmophyllum</taxon>
    </lineage>
</organism>
<dbReference type="SMART" id="SM00042">
    <property type="entry name" value="CUB"/>
    <property type="match status" value="2"/>
</dbReference>
<evidence type="ECO:0000259" key="5">
    <source>
        <dbReference type="PROSITE" id="PS01180"/>
    </source>
</evidence>
<dbReference type="AlphaFoldDB" id="A0A9W9ZXL8"/>
<comment type="caution">
    <text evidence="3">Lacks conserved residue(s) required for the propagation of feature annotation.</text>
</comment>
<dbReference type="PANTHER" id="PTHR24251">
    <property type="entry name" value="OVOCHYMASE-RELATED"/>
    <property type="match status" value="1"/>
</dbReference>
<evidence type="ECO:0000256" key="3">
    <source>
        <dbReference type="PROSITE-ProRule" id="PRU00059"/>
    </source>
</evidence>
<keyword evidence="4" id="KW-1133">Transmembrane helix</keyword>
<accession>A0A9W9ZXL8</accession>
<dbReference type="CDD" id="cd00041">
    <property type="entry name" value="CUB"/>
    <property type="match status" value="2"/>
</dbReference>
<evidence type="ECO:0000256" key="2">
    <source>
        <dbReference type="ARBA" id="ARBA00023157"/>
    </source>
</evidence>
<dbReference type="Gene3D" id="2.60.120.290">
    <property type="entry name" value="Spermadhesin, CUB domain"/>
    <property type="match status" value="2"/>
</dbReference>
<dbReference type="InterPro" id="IPR000859">
    <property type="entry name" value="CUB_dom"/>
</dbReference>
<dbReference type="OrthoDB" id="6345439at2759"/>
<evidence type="ECO:0000256" key="4">
    <source>
        <dbReference type="SAM" id="Phobius"/>
    </source>
</evidence>
<comment type="caution">
    <text evidence="6">The sequence shown here is derived from an EMBL/GenBank/DDBJ whole genome shotgun (WGS) entry which is preliminary data.</text>
</comment>
<keyword evidence="7" id="KW-1185">Reference proteome</keyword>
<feature type="domain" description="CUB" evidence="5">
    <location>
        <begin position="4"/>
        <end position="126"/>
    </location>
</feature>
<evidence type="ECO:0000313" key="7">
    <source>
        <dbReference type="Proteomes" id="UP001163046"/>
    </source>
</evidence>
<evidence type="ECO:0000313" key="6">
    <source>
        <dbReference type="EMBL" id="KAJ7389722.1"/>
    </source>
</evidence>
<keyword evidence="1" id="KW-0677">Repeat</keyword>
<dbReference type="SUPFAM" id="SSF49854">
    <property type="entry name" value="Spermadhesin, CUB domain"/>
    <property type="match status" value="2"/>
</dbReference>